<dbReference type="AlphaFoldDB" id="A0A9P9EDP3"/>
<protein>
    <submittedName>
        <fullName evidence="1">Uncharacterized protein</fullName>
    </submittedName>
</protein>
<dbReference type="Proteomes" id="UP000717696">
    <property type="component" value="Unassembled WGS sequence"/>
</dbReference>
<keyword evidence="2" id="KW-1185">Reference proteome</keyword>
<comment type="caution">
    <text evidence="1">The sequence shown here is derived from an EMBL/GenBank/DDBJ whole genome shotgun (WGS) entry which is preliminary data.</text>
</comment>
<name>A0A9P9EDP3_9HYPO</name>
<organism evidence="1 2">
    <name type="scientific">Dactylonectria estremocensis</name>
    <dbReference type="NCBI Taxonomy" id="1079267"/>
    <lineage>
        <taxon>Eukaryota</taxon>
        <taxon>Fungi</taxon>
        <taxon>Dikarya</taxon>
        <taxon>Ascomycota</taxon>
        <taxon>Pezizomycotina</taxon>
        <taxon>Sordariomycetes</taxon>
        <taxon>Hypocreomycetidae</taxon>
        <taxon>Hypocreales</taxon>
        <taxon>Nectriaceae</taxon>
        <taxon>Dactylonectria</taxon>
    </lineage>
</organism>
<gene>
    <name evidence="1" type="ORF">B0J13DRAFT_528149</name>
</gene>
<accession>A0A9P9EDP3</accession>
<reference evidence="1" key="1">
    <citation type="journal article" date="2021" name="Nat. Commun.">
        <title>Genetic determinants of endophytism in the Arabidopsis root mycobiome.</title>
        <authorList>
            <person name="Mesny F."/>
            <person name="Miyauchi S."/>
            <person name="Thiergart T."/>
            <person name="Pickel B."/>
            <person name="Atanasova L."/>
            <person name="Karlsson M."/>
            <person name="Huettel B."/>
            <person name="Barry K.W."/>
            <person name="Haridas S."/>
            <person name="Chen C."/>
            <person name="Bauer D."/>
            <person name="Andreopoulos W."/>
            <person name="Pangilinan J."/>
            <person name="LaButti K."/>
            <person name="Riley R."/>
            <person name="Lipzen A."/>
            <person name="Clum A."/>
            <person name="Drula E."/>
            <person name="Henrissat B."/>
            <person name="Kohler A."/>
            <person name="Grigoriev I.V."/>
            <person name="Martin F.M."/>
            <person name="Hacquard S."/>
        </authorList>
    </citation>
    <scope>NUCLEOTIDE SEQUENCE</scope>
    <source>
        <strain evidence="1">MPI-CAGE-AT-0021</strain>
    </source>
</reference>
<proteinExistence type="predicted"/>
<sequence>MERPVWDPQDIVNVPGNNTRKEHDHEVYKPLEDILYWGLPLWMDLATDSKDKAYKLEKWIESARLLNTEAVNAILRVIERVMLGDDMERISFNFWKKLSTKADTPGLSSR</sequence>
<dbReference type="EMBL" id="JAGMUU010000015">
    <property type="protein sequence ID" value="KAH7137514.1"/>
    <property type="molecule type" value="Genomic_DNA"/>
</dbReference>
<evidence type="ECO:0000313" key="1">
    <source>
        <dbReference type="EMBL" id="KAH7137514.1"/>
    </source>
</evidence>
<evidence type="ECO:0000313" key="2">
    <source>
        <dbReference type="Proteomes" id="UP000717696"/>
    </source>
</evidence>